<dbReference type="PROSITE" id="PS00211">
    <property type="entry name" value="ABC_TRANSPORTER_1"/>
    <property type="match status" value="1"/>
</dbReference>
<gene>
    <name evidence="6" type="ORF">IX84_23640</name>
</gene>
<evidence type="ECO:0000259" key="5">
    <source>
        <dbReference type="PROSITE" id="PS50893"/>
    </source>
</evidence>
<dbReference type="PANTHER" id="PTHR43335">
    <property type="entry name" value="ABC TRANSPORTER, ATP-BINDING PROTEIN"/>
    <property type="match status" value="1"/>
</dbReference>
<evidence type="ECO:0000256" key="2">
    <source>
        <dbReference type="ARBA" id="ARBA00022448"/>
    </source>
</evidence>
<dbReference type="RefSeq" id="WP_044226196.1">
    <property type="nucleotide sequence ID" value="NZ_JBKAGJ010000002.1"/>
</dbReference>
<dbReference type="PANTHER" id="PTHR43335:SF2">
    <property type="entry name" value="ABC TRANSPORTER, ATP-BINDING PROTEIN"/>
    <property type="match status" value="1"/>
</dbReference>
<evidence type="ECO:0000256" key="4">
    <source>
        <dbReference type="ARBA" id="ARBA00022840"/>
    </source>
</evidence>
<dbReference type="InterPro" id="IPR003439">
    <property type="entry name" value="ABC_transporter-like_ATP-bd"/>
</dbReference>
<organism evidence="6 7">
    <name type="scientific">Phaeodactylibacter xiamenensis</name>
    <dbReference type="NCBI Taxonomy" id="1524460"/>
    <lineage>
        <taxon>Bacteria</taxon>
        <taxon>Pseudomonadati</taxon>
        <taxon>Bacteroidota</taxon>
        <taxon>Saprospiria</taxon>
        <taxon>Saprospirales</taxon>
        <taxon>Haliscomenobacteraceae</taxon>
        <taxon>Phaeodactylibacter</taxon>
    </lineage>
</organism>
<dbReference type="Pfam" id="PF00005">
    <property type="entry name" value="ABC_tran"/>
    <property type="match status" value="1"/>
</dbReference>
<keyword evidence="2" id="KW-0813">Transport</keyword>
<dbReference type="SMART" id="SM00382">
    <property type="entry name" value="AAA"/>
    <property type="match status" value="1"/>
</dbReference>
<dbReference type="InterPro" id="IPR017871">
    <property type="entry name" value="ABC_transporter-like_CS"/>
</dbReference>
<comment type="similarity">
    <text evidence="1">Belongs to the ABC transporter superfamily.</text>
</comment>
<dbReference type="PROSITE" id="PS50893">
    <property type="entry name" value="ABC_TRANSPORTER_2"/>
    <property type="match status" value="1"/>
</dbReference>
<dbReference type="STRING" id="1524460.IX84_23640"/>
<accession>A0A098S2T6</accession>
<dbReference type="Gene3D" id="3.40.50.300">
    <property type="entry name" value="P-loop containing nucleotide triphosphate hydrolases"/>
    <property type="match status" value="1"/>
</dbReference>
<dbReference type="SUPFAM" id="SSF52540">
    <property type="entry name" value="P-loop containing nucleoside triphosphate hydrolases"/>
    <property type="match status" value="1"/>
</dbReference>
<keyword evidence="3" id="KW-0547">Nucleotide-binding</keyword>
<name>A0A098S2T6_9BACT</name>
<evidence type="ECO:0000256" key="1">
    <source>
        <dbReference type="ARBA" id="ARBA00005417"/>
    </source>
</evidence>
<evidence type="ECO:0000313" key="6">
    <source>
        <dbReference type="EMBL" id="KGE86128.1"/>
    </source>
</evidence>
<dbReference type="OrthoDB" id="9801987at2"/>
<sequence>MNVLRINGLTKRYGRITAVDELSLEVEQGMAYGILGPNGSGKTTTLGMVLDITHPDSGSFEWFEGQYGRDARRHVGALLETPNFYPYLNAIDNLVIVAHIKQVKAPRFEELLKLVNLYERRTSKFRTYSLGMKQRLAIASAMVGDPEVLIFDEPTNGLDPQGIAEIRNTLQRIAETGKTIIMASHILDEVEKVCSHVAIIKNGHLLASGTVGAIISDDFLVEIAAEDMPGLQAAFKTDNRIKKAELQDNGILLLHLENETLAAAINEWAFSKGHTLSHLRIVKKSLEAEFLEITANQ</sequence>
<reference evidence="6 7" key="1">
    <citation type="journal article" date="2014" name="Int. J. Syst. Evol. Microbiol.">
        <title>Phaeodactylibacter xiamenensis gen. nov., sp. nov., a member of the family Saprospiraceae isolated from the marine alga Phaeodactylum tricornutum.</title>
        <authorList>
            <person name="Chen Z.Jr."/>
            <person name="Lei X."/>
            <person name="Lai Q."/>
            <person name="Li Y."/>
            <person name="Zhang B."/>
            <person name="Zhang J."/>
            <person name="Zhang H."/>
            <person name="Yang L."/>
            <person name="Zheng W."/>
            <person name="Tian Y."/>
            <person name="Yu Z."/>
            <person name="Xu H.Jr."/>
            <person name="Zheng T."/>
        </authorList>
    </citation>
    <scope>NUCLEOTIDE SEQUENCE [LARGE SCALE GENOMIC DNA]</scope>
    <source>
        <strain evidence="6 7">KD52</strain>
    </source>
</reference>
<keyword evidence="4 6" id="KW-0067">ATP-binding</keyword>
<dbReference type="InterPro" id="IPR003593">
    <property type="entry name" value="AAA+_ATPase"/>
</dbReference>
<evidence type="ECO:0000256" key="3">
    <source>
        <dbReference type="ARBA" id="ARBA00022741"/>
    </source>
</evidence>
<evidence type="ECO:0000313" key="7">
    <source>
        <dbReference type="Proteomes" id="UP000029736"/>
    </source>
</evidence>
<protein>
    <submittedName>
        <fullName evidence="6">ABC transporter ATP-binding protein</fullName>
    </submittedName>
</protein>
<dbReference type="AlphaFoldDB" id="A0A098S2T6"/>
<feature type="domain" description="ABC transporter" evidence="5">
    <location>
        <begin position="4"/>
        <end position="227"/>
    </location>
</feature>
<dbReference type="InterPro" id="IPR027417">
    <property type="entry name" value="P-loop_NTPase"/>
</dbReference>
<keyword evidence="7" id="KW-1185">Reference proteome</keyword>
<dbReference type="GO" id="GO:0016887">
    <property type="term" value="F:ATP hydrolysis activity"/>
    <property type="evidence" value="ECO:0007669"/>
    <property type="project" value="InterPro"/>
</dbReference>
<proteinExistence type="inferred from homology"/>
<dbReference type="GO" id="GO:0005524">
    <property type="term" value="F:ATP binding"/>
    <property type="evidence" value="ECO:0007669"/>
    <property type="project" value="UniProtKB-KW"/>
</dbReference>
<dbReference type="Proteomes" id="UP000029736">
    <property type="component" value="Unassembled WGS sequence"/>
</dbReference>
<comment type="caution">
    <text evidence="6">The sequence shown here is derived from an EMBL/GenBank/DDBJ whole genome shotgun (WGS) entry which is preliminary data.</text>
</comment>
<dbReference type="EMBL" id="JPOS01000082">
    <property type="protein sequence ID" value="KGE86128.1"/>
    <property type="molecule type" value="Genomic_DNA"/>
</dbReference>